<dbReference type="PANTHER" id="PTHR22930">
    <property type="match status" value="1"/>
</dbReference>
<name>A0A8B8PCX8_9MYRT</name>
<dbReference type="KEGG" id="rarg:115741970"/>
<dbReference type="RefSeq" id="XP_030531883.2">
    <property type="nucleotide sequence ID" value="XM_030676023.2"/>
</dbReference>
<dbReference type="AlphaFoldDB" id="A0A8B8PCX8"/>
<organism evidence="1 2">
    <name type="scientific">Rhodamnia argentea</name>
    <dbReference type="NCBI Taxonomy" id="178133"/>
    <lineage>
        <taxon>Eukaryota</taxon>
        <taxon>Viridiplantae</taxon>
        <taxon>Streptophyta</taxon>
        <taxon>Embryophyta</taxon>
        <taxon>Tracheophyta</taxon>
        <taxon>Spermatophyta</taxon>
        <taxon>Magnoliopsida</taxon>
        <taxon>eudicotyledons</taxon>
        <taxon>Gunneridae</taxon>
        <taxon>Pentapetalae</taxon>
        <taxon>rosids</taxon>
        <taxon>malvids</taxon>
        <taxon>Myrtales</taxon>
        <taxon>Myrtaceae</taxon>
        <taxon>Myrtoideae</taxon>
        <taxon>Myrteae</taxon>
        <taxon>Australasian group</taxon>
        <taxon>Rhodamnia</taxon>
    </lineage>
</organism>
<proteinExistence type="predicted"/>
<dbReference type="GeneID" id="115741970"/>
<dbReference type="PANTHER" id="PTHR22930:SF280">
    <property type="entry name" value="OS11G0202600 PROTEIN"/>
    <property type="match status" value="1"/>
</dbReference>
<keyword evidence="1" id="KW-1185">Reference proteome</keyword>
<sequence>MIYRKKSNRDLCERFQCSRQTTSKYFTKVLTAVLKPAKEIIIPPSFDVVLEEILMNPQHEPYFKGCGGAINGTHVQASVLVAKAIPFRGRKGITTQNVMCVCSFDMKFTFVYASWDGFAYDFWVFLAALETPRLEFP</sequence>
<evidence type="ECO:0000313" key="2">
    <source>
        <dbReference type="RefSeq" id="XP_030531883.2"/>
    </source>
</evidence>
<accession>A0A8B8PCX8</accession>
<protein>
    <submittedName>
        <fullName evidence="2">Uncharacterized protein LOC115741970</fullName>
    </submittedName>
</protein>
<gene>
    <name evidence="2" type="primary">LOC115741970</name>
</gene>
<dbReference type="Proteomes" id="UP000827889">
    <property type="component" value="Chromosome 5"/>
</dbReference>
<reference evidence="2" key="1">
    <citation type="submission" date="2025-08" db="UniProtKB">
        <authorList>
            <consortium name="RefSeq"/>
        </authorList>
    </citation>
    <scope>IDENTIFICATION</scope>
    <source>
        <tissue evidence="2">Leaf</tissue>
    </source>
</reference>
<dbReference type="InterPro" id="IPR045249">
    <property type="entry name" value="HARBI1-like"/>
</dbReference>
<evidence type="ECO:0000313" key="1">
    <source>
        <dbReference type="Proteomes" id="UP000827889"/>
    </source>
</evidence>